<protein>
    <recommendedName>
        <fullName evidence="9 10">4-hydroxy-tetrahydrodipicolinate reductase</fullName>
        <shortName evidence="9">HTPA reductase</shortName>
        <ecNumber evidence="9 10">1.17.1.8</ecNumber>
    </recommendedName>
</protein>
<dbReference type="PIRSF" id="PIRSF000161">
    <property type="entry name" value="DHPR"/>
    <property type="match status" value="1"/>
</dbReference>
<comment type="subcellular location">
    <subcellularLocation>
        <location evidence="9">Cytoplasm</location>
    </subcellularLocation>
</comment>
<dbReference type="EC" id="1.17.1.8" evidence="9 10"/>
<comment type="similarity">
    <text evidence="1 9">Belongs to the DapB family.</text>
</comment>
<evidence type="ECO:0000256" key="3">
    <source>
        <dbReference type="ARBA" id="ARBA00022605"/>
    </source>
</evidence>
<dbReference type="AlphaFoldDB" id="A0A841C6U9"/>
<dbReference type="Pfam" id="PF01113">
    <property type="entry name" value="DapB_N"/>
    <property type="match status" value="1"/>
</dbReference>
<dbReference type="PROSITE" id="PS01298">
    <property type="entry name" value="DAPB"/>
    <property type="match status" value="1"/>
</dbReference>
<dbReference type="Pfam" id="PF05173">
    <property type="entry name" value="DapB_C"/>
    <property type="match status" value="1"/>
</dbReference>
<dbReference type="Proteomes" id="UP000562464">
    <property type="component" value="Unassembled WGS sequence"/>
</dbReference>
<comment type="caution">
    <text evidence="9">Lacks conserved residue(s) required for the propagation of feature annotation.</text>
</comment>
<sequence length="235" mass="26231">MKYLIIGEGSMGQLIKQELMNKGHQVDSVSYSKEIPKEQYDGLVDFSHPDNLRGIISHLSHFPSPIVIATTGYTVEQVEEIHQLSNQVSVIYSGNYSVGIIVMKRLIKEMQTLLGKEFDIEIIEKHHNKKLDAPSGTAKMLAETLLNQDVDHLVYGREGVSPRHTNEIGIHSVRGGSIVGEHEVIFAGQDEILSMKHEAHSKMIFVNGAVRALIWLGKQAKGIYTMDDVIFGKKD</sequence>
<dbReference type="GO" id="GO:0008839">
    <property type="term" value="F:4-hydroxy-tetrahydrodipicolinate reductase"/>
    <property type="evidence" value="ECO:0007669"/>
    <property type="project" value="UniProtKB-UniRule"/>
</dbReference>
<dbReference type="InterPro" id="IPR036291">
    <property type="entry name" value="NAD(P)-bd_dom_sf"/>
</dbReference>
<keyword evidence="14" id="KW-1185">Reference proteome</keyword>
<comment type="catalytic activity">
    <reaction evidence="9">
        <text>(S)-2,3,4,5-tetrahydrodipicolinate + NADP(+) + H2O = (2S,4S)-4-hydroxy-2,3,4,5-tetrahydrodipicolinate + NADPH + H(+)</text>
        <dbReference type="Rhea" id="RHEA:35331"/>
        <dbReference type="ChEBI" id="CHEBI:15377"/>
        <dbReference type="ChEBI" id="CHEBI:15378"/>
        <dbReference type="ChEBI" id="CHEBI:16845"/>
        <dbReference type="ChEBI" id="CHEBI:57783"/>
        <dbReference type="ChEBI" id="CHEBI:58349"/>
        <dbReference type="ChEBI" id="CHEBI:67139"/>
        <dbReference type="EC" id="1.17.1.8"/>
    </reaction>
</comment>
<dbReference type="HAMAP" id="MF_00102">
    <property type="entry name" value="DapB"/>
    <property type="match status" value="1"/>
</dbReference>
<evidence type="ECO:0000313" key="13">
    <source>
        <dbReference type="EMBL" id="MBB5887322.1"/>
    </source>
</evidence>
<evidence type="ECO:0000256" key="5">
    <source>
        <dbReference type="ARBA" id="ARBA00022915"/>
    </source>
</evidence>
<keyword evidence="2 9" id="KW-0963">Cytoplasm</keyword>
<dbReference type="GO" id="GO:0016726">
    <property type="term" value="F:oxidoreductase activity, acting on CH or CH2 groups, NAD or NADP as acceptor"/>
    <property type="evidence" value="ECO:0007669"/>
    <property type="project" value="UniProtKB-UniRule"/>
</dbReference>
<dbReference type="InterPro" id="IPR000846">
    <property type="entry name" value="DapB_N"/>
</dbReference>
<feature type="active site" description="Proton donor/acceptor" evidence="9">
    <location>
        <position position="126"/>
    </location>
</feature>
<dbReference type="NCBIfam" id="TIGR00036">
    <property type="entry name" value="dapB"/>
    <property type="match status" value="1"/>
</dbReference>
<keyword evidence="4 9" id="KW-0521">NADP</keyword>
<feature type="binding site" evidence="9">
    <location>
        <position position="33"/>
    </location>
    <ligand>
        <name>NADP(+)</name>
        <dbReference type="ChEBI" id="CHEBI:58349"/>
    </ligand>
</feature>
<evidence type="ECO:0000256" key="8">
    <source>
        <dbReference type="ARBA" id="ARBA00023154"/>
    </source>
</evidence>
<keyword evidence="6 9" id="KW-0560">Oxidoreductase</keyword>
<dbReference type="PANTHER" id="PTHR20836:SF7">
    <property type="entry name" value="4-HYDROXY-TETRAHYDRODIPICOLINATE REDUCTASE"/>
    <property type="match status" value="1"/>
</dbReference>
<keyword evidence="5 9" id="KW-0220">Diaminopimelate biosynthesis</keyword>
<dbReference type="GO" id="GO:0005829">
    <property type="term" value="C:cytosol"/>
    <property type="evidence" value="ECO:0007669"/>
    <property type="project" value="TreeGrafter"/>
</dbReference>
<feature type="binding site" evidence="9">
    <location>
        <position position="127"/>
    </location>
    <ligand>
        <name>(S)-2,3,4,5-tetrahydrodipicolinate</name>
        <dbReference type="ChEBI" id="CHEBI:16845"/>
    </ligand>
</feature>
<dbReference type="SUPFAM" id="SSF51735">
    <property type="entry name" value="NAD(P)-binding Rossmann-fold domains"/>
    <property type="match status" value="1"/>
</dbReference>
<evidence type="ECO:0000256" key="10">
    <source>
        <dbReference type="NCBIfam" id="TIGR00036"/>
    </source>
</evidence>
<evidence type="ECO:0000256" key="9">
    <source>
        <dbReference type="HAMAP-Rule" id="MF_00102"/>
    </source>
</evidence>
<keyword evidence="8 9" id="KW-0457">Lysine biosynthesis</keyword>
<evidence type="ECO:0000313" key="14">
    <source>
        <dbReference type="Proteomes" id="UP000562464"/>
    </source>
</evidence>
<dbReference type="GO" id="GO:0051287">
    <property type="term" value="F:NAD binding"/>
    <property type="evidence" value="ECO:0007669"/>
    <property type="project" value="UniProtKB-UniRule"/>
</dbReference>
<evidence type="ECO:0000256" key="2">
    <source>
        <dbReference type="ARBA" id="ARBA00022490"/>
    </source>
</evidence>
<dbReference type="InterPro" id="IPR022664">
    <property type="entry name" value="DapB_N_CS"/>
</dbReference>
<comment type="pathway">
    <text evidence="9">Amino-acid biosynthesis; L-lysine biosynthesis via DAP pathway; (S)-tetrahydrodipicolinate from L-aspartate: step 4/4.</text>
</comment>
<feature type="domain" description="Dihydrodipicolinate reductase C-terminal" evidence="12">
    <location>
        <begin position="99"/>
        <end position="230"/>
    </location>
</feature>
<dbReference type="Gene3D" id="3.30.360.10">
    <property type="entry name" value="Dihydrodipicolinate Reductase, domain 2"/>
    <property type="match status" value="1"/>
</dbReference>
<evidence type="ECO:0000256" key="6">
    <source>
        <dbReference type="ARBA" id="ARBA00023002"/>
    </source>
</evidence>
<comment type="function">
    <text evidence="9">Catalyzes the conversion of 4-hydroxy-tetrahydrodipicolinate (HTPA) to tetrahydrodipicolinate.</text>
</comment>
<dbReference type="UniPathway" id="UPA00034">
    <property type="reaction ID" value="UER00018"/>
</dbReference>
<dbReference type="FunFam" id="3.30.360.10:FF:000009">
    <property type="entry name" value="4-hydroxy-tetrahydrodipicolinate reductase"/>
    <property type="match status" value="1"/>
</dbReference>
<gene>
    <name evidence="9" type="primary">dapB</name>
    <name evidence="13" type="ORF">HNQ37_000192</name>
</gene>
<keyword evidence="3 9" id="KW-0028">Amino-acid biosynthesis</keyword>
<evidence type="ECO:0000259" key="12">
    <source>
        <dbReference type="Pfam" id="PF05173"/>
    </source>
</evidence>
<dbReference type="GO" id="GO:0019877">
    <property type="term" value="P:diaminopimelate biosynthetic process"/>
    <property type="evidence" value="ECO:0007669"/>
    <property type="project" value="UniProtKB-UniRule"/>
</dbReference>
<reference evidence="13 14" key="1">
    <citation type="submission" date="2020-08" db="EMBL/GenBank/DDBJ databases">
        <title>Genomic Encyclopedia of Type Strains, Phase IV (KMG-IV): sequencing the most valuable type-strain genomes for metagenomic binning, comparative biology and taxonomic classification.</title>
        <authorList>
            <person name="Goeker M."/>
        </authorList>
    </citation>
    <scope>NUCLEOTIDE SEQUENCE [LARGE SCALE GENOMIC DNA]</scope>
    <source>
        <strain evidence="13 14">DSM 14925</strain>
    </source>
</reference>
<dbReference type="Gene3D" id="3.40.50.720">
    <property type="entry name" value="NAD(P)-binding Rossmann-like Domain"/>
    <property type="match status" value="1"/>
</dbReference>
<dbReference type="InterPro" id="IPR022663">
    <property type="entry name" value="DapB_C"/>
</dbReference>
<evidence type="ECO:0000259" key="11">
    <source>
        <dbReference type="Pfam" id="PF01113"/>
    </source>
</evidence>
<organism evidence="13 14">
    <name type="scientific">Lactovum miscens</name>
    <dbReference type="NCBI Taxonomy" id="190387"/>
    <lineage>
        <taxon>Bacteria</taxon>
        <taxon>Bacillati</taxon>
        <taxon>Bacillota</taxon>
        <taxon>Bacilli</taxon>
        <taxon>Lactobacillales</taxon>
        <taxon>Streptococcaceae</taxon>
        <taxon>Lactovum</taxon>
    </lineage>
</organism>
<evidence type="ECO:0000256" key="4">
    <source>
        <dbReference type="ARBA" id="ARBA00022857"/>
    </source>
</evidence>
<comment type="caution">
    <text evidence="9">Was originally thought to be a dihydrodipicolinate reductase (DHDPR), catalyzing the conversion of dihydrodipicolinate to tetrahydrodipicolinate. However, it was shown in E.coli that the substrate of the enzymatic reaction is not dihydrodipicolinate (DHDP) but in fact (2S,4S)-4-hydroxy-2,3,4,5-tetrahydrodipicolinic acid (HTPA), the product released by the DapA-catalyzed reaction.</text>
</comment>
<comment type="catalytic activity">
    <reaction evidence="9">
        <text>(S)-2,3,4,5-tetrahydrodipicolinate + NAD(+) + H2O = (2S,4S)-4-hydroxy-2,3,4,5-tetrahydrodipicolinate + NADH + H(+)</text>
        <dbReference type="Rhea" id="RHEA:35323"/>
        <dbReference type="ChEBI" id="CHEBI:15377"/>
        <dbReference type="ChEBI" id="CHEBI:15378"/>
        <dbReference type="ChEBI" id="CHEBI:16845"/>
        <dbReference type="ChEBI" id="CHEBI:57540"/>
        <dbReference type="ChEBI" id="CHEBI:57945"/>
        <dbReference type="ChEBI" id="CHEBI:67139"/>
        <dbReference type="EC" id="1.17.1.8"/>
    </reaction>
</comment>
<evidence type="ECO:0000256" key="1">
    <source>
        <dbReference type="ARBA" id="ARBA00006642"/>
    </source>
</evidence>
<dbReference type="PANTHER" id="PTHR20836">
    <property type="entry name" value="DIHYDRODIPICOLINATE REDUCTASE"/>
    <property type="match status" value="1"/>
</dbReference>
<dbReference type="RefSeq" id="WP_183538402.1">
    <property type="nucleotide sequence ID" value="NZ_DASWOY010000013.1"/>
</dbReference>
<feature type="binding site" evidence="9">
    <location>
        <begin position="136"/>
        <end position="137"/>
    </location>
    <ligand>
        <name>(S)-2,3,4,5-tetrahydrodipicolinate</name>
        <dbReference type="ChEBI" id="CHEBI:16845"/>
    </ligand>
</feature>
<comment type="caution">
    <text evidence="13">The sequence shown here is derived from an EMBL/GenBank/DDBJ whole genome shotgun (WGS) entry which is preliminary data.</text>
</comment>
<comment type="subunit">
    <text evidence="9">Homotetramer.</text>
</comment>
<feature type="domain" description="Dihydrodipicolinate reductase N-terminal" evidence="11">
    <location>
        <begin position="35"/>
        <end position="96"/>
    </location>
</feature>
<name>A0A841C6U9_9LACT</name>
<evidence type="ECO:0000256" key="7">
    <source>
        <dbReference type="ARBA" id="ARBA00023027"/>
    </source>
</evidence>
<dbReference type="InterPro" id="IPR023940">
    <property type="entry name" value="DHDPR_bac"/>
</dbReference>
<dbReference type="GO" id="GO:0009089">
    <property type="term" value="P:lysine biosynthetic process via diaminopimelate"/>
    <property type="evidence" value="ECO:0007669"/>
    <property type="project" value="UniProtKB-UniRule"/>
</dbReference>
<accession>A0A841C6U9</accession>
<dbReference type="GO" id="GO:0050661">
    <property type="term" value="F:NADP binding"/>
    <property type="evidence" value="ECO:0007669"/>
    <property type="project" value="UniProtKB-UniRule"/>
</dbReference>
<dbReference type="SUPFAM" id="SSF55347">
    <property type="entry name" value="Glyceraldehyde-3-phosphate dehydrogenase-like, C-terminal domain"/>
    <property type="match status" value="1"/>
</dbReference>
<feature type="binding site" evidence="9">
    <location>
        <begin position="69"/>
        <end position="71"/>
    </location>
    <ligand>
        <name>NAD(+)</name>
        <dbReference type="ChEBI" id="CHEBI:57540"/>
    </ligand>
</feature>
<keyword evidence="7 9" id="KW-0520">NAD</keyword>
<proteinExistence type="inferred from homology"/>
<feature type="active site" description="Proton donor" evidence="9">
    <location>
        <position position="130"/>
    </location>
</feature>
<feature type="binding site" evidence="9">
    <location>
        <begin position="93"/>
        <end position="96"/>
    </location>
    <ligand>
        <name>NAD(+)</name>
        <dbReference type="ChEBI" id="CHEBI:57540"/>
    </ligand>
</feature>
<dbReference type="EMBL" id="JACHHV010000002">
    <property type="protein sequence ID" value="MBB5887322.1"/>
    <property type="molecule type" value="Genomic_DNA"/>
</dbReference>